<dbReference type="Pfam" id="PF00790">
    <property type="entry name" value="VHS"/>
    <property type="match status" value="1"/>
</dbReference>
<dbReference type="InterPro" id="IPR044836">
    <property type="entry name" value="TOL_plant"/>
</dbReference>
<feature type="domain" description="VHS" evidence="6">
    <location>
        <begin position="16"/>
        <end position="141"/>
    </location>
</feature>
<gene>
    <name evidence="8" type="ORF">M0813_11360</name>
</gene>
<dbReference type="Pfam" id="PF03127">
    <property type="entry name" value="GAT"/>
    <property type="match status" value="1"/>
</dbReference>
<feature type="domain" description="GAT" evidence="7">
    <location>
        <begin position="191"/>
        <end position="278"/>
    </location>
</feature>
<evidence type="ECO:0000313" key="9">
    <source>
        <dbReference type="Proteomes" id="UP001150062"/>
    </source>
</evidence>
<dbReference type="PANTHER" id="PTHR45898">
    <property type="entry name" value="TOM1-LIKE PROTEIN"/>
    <property type="match status" value="1"/>
</dbReference>
<comment type="subcellular location">
    <subcellularLocation>
        <location evidence="1">Membrane</location>
        <topology evidence="1">Peripheral membrane protein</topology>
    </subcellularLocation>
</comment>
<evidence type="ECO:0000259" key="6">
    <source>
        <dbReference type="PROSITE" id="PS50179"/>
    </source>
</evidence>
<sequence>MSSKMTNRLFYLIHEATSETEHEPNMKKNLSIIDRCSKSPFKQKDLAQELKCRLKKKNLTIRFLSIVLLDMCAKNLKGTFVKNLNQKSYMKVLRQVATWKTQTELSERTLALIRYLKNNYSEYKIFEKTFQTLLHKGMNFREDPEFGGGLNEKQLSKKVKTNNTQPKRTTNTTNNTFTSTRNNHQNHIIPEELKKVIQDLDVMKETVNLLTQLLLALEPNEKVQSNPLITELVENVKKFRQQLQGLIIEVSDEYVLKLVLETNDQVNNLIRYHTLMLKPNCK</sequence>
<name>A0ABQ8ZF10_9EUKA</name>
<organism evidence="8 9">
    <name type="scientific">Anaeramoeba flamelloides</name>
    <dbReference type="NCBI Taxonomy" id="1746091"/>
    <lineage>
        <taxon>Eukaryota</taxon>
        <taxon>Metamonada</taxon>
        <taxon>Anaeramoebidae</taxon>
        <taxon>Anaeramoeba</taxon>
    </lineage>
</organism>
<dbReference type="InterPro" id="IPR008942">
    <property type="entry name" value="ENTH_VHS"/>
</dbReference>
<dbReference type="PROSITE" id="PS50179">
    <property type="entry name" value="VHS"/>
    <property type="match status" value="1"/>
</dbReference>
<dbReference type="SUPFAM" id="SSF89009">
    <property type="entry name" value="GAT-like domain"/>
    <property type="match status" value="1"/>
</dbReference>
<evidence type="ECO:0000256" key="4">
    <source>
        <dbReference type="ARBA" id="ARBA00023136"/>
    </source>
</evidence>
<evidence type="ECO:0000259" key="7">
    <source>
        <dbReference type="PROSITE" id="PS50909"/>
    </source>
</evidence>
<keyword evidence="9" id="KW-1185">Reference proteome</keyword>
<keyword evidence="3" id="KW-0653">Protein transport</keyword>
<proteinExistence type="predicted"/>
<comment type="caution">
    <text evidence="8">The sequence shown here is derived from an EMBL/GenBank/DDBJ whole genome shotgun (WGS) entry which is preliminary data.</text>
</comment>
<reference evidence="8" key="1">
    <citation type="submission" date="2022-08" db="EMBL/GenBank/DDBJ databases">
        <title>Novel sulfate-reducing endosymbionts in the free-living metamonad Anaeramoeba.</title>
        <authorList>
            <person name="Jerlstrom-Hultqvist J."/>
            <person name="Cepicka I."/>
            <person name="Gallot-Lavallee L."/>
            <person name="Salas-Leiva D."/>
            <person name="Curtis B.A."/>
            <person name="Zahonova K."/>
            <person name="Pipaliya S."/>
            <person name="Dacks J."/>
            <person name="Roger A.J."/>
        </authorList>
    </citation>
    <scope>NUCLEOTIDE SEQUENCE</scope>
    <source>
        <strain evidence="8">Schooner1</strain>
    </source>
</reference>
<evidence type="ECO:0000313" key="8">
    <source>
        <dbReference type="EMBL" id="KAJ6255484.1"/>
    </source>
</evidence>
<evidence type="ECO:0000256" key="3">
    <source>
        <dbReference type="ARBA" id="ARBA00022927"/>
    </source>
</evidence>
<protein>
    <submittedName>
        <fullName evidence="8">Target of myb protein</fullName>
    </submittedName>
</protein>
<dbReference type="SUPFAM" id="SSF48464">
    <property type="entry name" value="ENTH/VHS domain"/>
    <property type="match status" value="1"/>
</dbReference>
<dbReference type="InterPro" id="IPR002014">
    <property type="entry name" value="VHS_dom"/>
</dbReference>
<keyword evidence="2" id="KW-0813">Transport</keyword>
<feature type="compositionally biased region" description="Low complexity" evidence="5">
    <location>
        <begin position="161"/>
        <end position="183"/>
    </location>
</feature>
<evidence type="ECO:0000256" key="5">
    <source>
        <dbReference type="SAM" id="MobiDB-lite"/>
    </source>
</evidence>
<accession>A0ABQ8ZF10</accession>
<dbReference type="PANTHER" id="PTHR45898:SF4">
    <property type="entry name" value="TARGET OF MYB PROTEIN 1"/>
    <property type="match status" value="1"/>
</dbReference>
<dbReference type="EMBL" id="JAOAOG010000004">
    <property type="protein sequence ID" value="KAJ6255484.1"/>
    <property type="molecule type" value="Genomic_DNA"/>
</dbReference>
<evidence type="ECO:0000256" key="2">
    <source>
        <dbReference type="ARBA" id="ARBA00022448"/>
    </source>
</evidence>
<dbReference type="Proteomes" id="UP001150062">
    <property type="component" value="Unassembled WGS sequence"/>
</dbReference>
<dbReference type="PROSITE" id="PS50909">
    <property type="entry name" value="GAT"/>
    <property type="match status" value="1"/>
</dbReference>
<dbReference type="Gene3D" id="1.25.40.90">
    <property type="match status" value="1"/>
</dbReference>
<dbReference type="Gene3D" id="1.20.58.160">
    <property type="match status" value="1"/>
</dbReference>
<dbReference type="InterPro" id="IPR038425">
    <property type="entry name" value="GAT_sf"/>
</dbReference>
<keyword evidence="4" id="KW-0472">Membrane</keyword>
<dbReference type="InterPro" id="IPR004152">
    <property type="entry name" value="GAT_dom"/>
</dbReference>
<evidence type="ECO:0000256" key="1">
    <source>
        <dbReference type="ARBA" id="ARBA00004170"/>
    </source>
</evidence>
<feature type="region of interest" description="Disordered" evidence="5">
    <location>
        <begin position="146"/>
        <end position="185"/>
    </location>
</feature>